<protein>
    <submittedName>
        <fullName evidence="1">Uncharacterized protein</fullName>
    </submittedName>
</protein>
<evidence type="ECO:0000313" key="1">
    <source>
        <dbReference type="EMBL" id="TNN41604.1"/>
    </source>
</evidence>
<comment type="caution">
    <text evidence="1">The sequence shown here is derived from an EMBL/GenBank/DDBJ whole genome shotgun (WGS) entry which is preliminary data.</text>
</comment>
<reference evidence="1 2" key="1">
    <citation type="submission" date="2019-03" db="EMBL/GenBank/DDBJ databases">
        <title>First draft genome of Liparis tanakae, snailfish: a comprehensive survey of snailfish specific genes.</title>
        <authorList>
            <person name="Kim W."/>
            <person name="Song I."/>
            <person name="Jeong J.-H."/>
            <person name="Kim D."/>
            <person name="Kim S."/>
            <person name="Ryu S."/>
            <person name="Song J.Y."/>
            <person name="Lee S.K."/>
        </authorList>
    </citation>
    <scope>NUCLEOTIDE SEQUENCE [LARGE SCALE GENOMIC DNA]</scope>
    <source>
        <tissue evidence="1">Muscle</tissue>
    </source>
</reference>
<dbReference type="AlphaFoldDB" id="A0A4Z2FLE7"/>
<keyword evidence="2" id="KW-1185">Reference proteome</keyword>
<evidence type="ECO:0000313" key="2">
    <source>
        <dbReference type="Proteomes" id="UP000314294"/>
    </source>
</evidence>
<dbReference type="Proteomes" id="UP000314294">
    <property type="component" value="Unassembled WGS sequence"/>
</dbReference>
<proteinExistence type="predicted"/>
<gene>
    <name evidence="1" type="ORF">EYF80_048219</name>
</gene>
<name>A0A4Z2FLE7_9TELE</name>
<sequence>MQQTKKKHKFCRIRIRPGVRHPSVFKTQSAGHARLAGCFFTSSQFPPAYLSVAQLQVVQALRVRLLADVGLVHDEVLASSLLRQQHARVVPSQLWRSRERVMHTAPSRRG</sequence>
<organism evidence="1 2">
    <name type="scientific">Liparis tanakae</name>
    <name type="common">Tanaka's snailfish</name>
    <dbReference type="NCBI Taxonomy" id="230148"/>
    <lineage>
        <taxon>Eukaryota</taxon>
        <taxon>Metazoa</taxon>
        <taxon>Chordata</taxon>
        <taxon>Craniata</taxon>
        <taxon>Vertebrata</taxon>
        <taxon>Euteleostomi</taxon>
        <taxon>Actinopterygii</taxon>
        <taxon>Neopterygii</taxon>
        <taxon>Teleostei</taxon>
        <taxon>Neoteleostei</taxon>
        <taxon>Acanthomorphata</taxon>
        <taxon>Eupercaria</taxon>
        <taxon>Perciformes</taxon>
        <taxon>Cottioidei</taxon>
        <taxon>Cottales</taxon>
        <taxon>Liparidae</taxon>
        <taxon>Liparis</taxon>
    </lineage>
</organism>
<dbReference type="EMBL" id="SRLO01001094">
    <property type="protein sequence ID" value="TNN41604.1"/>
    <property type="molecule type" value="Genomic_DNA"/>
</dbReference>
<accession>A0A4Z2FLE7</accession>